<gene>
    <name evidence="1" type="ORF">Hamer_G015618</name>
</gene>
<organism evidence="1 2">
    <name type="scientific">Homarus americanus</name>
    <name type="common">American lobster</name>
    <dbReference type="NCBI Taxonomy" id="6706"/>
    <lineage>
        <taxon>Eukaryota</taxon>
        <taxon>Metazoa</taxon>
        <taxon>Ecdysozoa</taxon>
        <taxon>Arthropoda</taxon>
        <taxon>Crustacea</taxon>
        <taxon>Multicrustacea</taxon>
        <taxon>Malacostraca</taxon>
        <taxon>Eumalacostraca</taxon>
        <taxon>Eucarida</taxon>
        <taxon>Decapoda</taxon>
        <taxon>Pleocyemata</taxon>
        <taxon>Astacidea</taxon>
        <taxon>Nephropoidea</taxon>
        <taxon>Nephropidae</taxon>
        <taxon>Homarus</taxon>
    </lineage>
</organism>
<name>A0A8J5JKX6_HOMAM</name>
<accession>A0A8J5JKX6</accession>
<dbReference type="Proteomes" id="UP000747542">
    <property type="component" value="Unassembled WGS sequence"/>
</dbReference>
<keyword evidence="2" id="KW-1185">Reference proteome</keyword>
<dbReference type="EMBL" id="JAHLQT010043233">
    <property type="protein sequence ID" value="KAG7155019.1"/>
    <property type="molecule type" value="Genomic_DNA"/>
</dbReference>
<comment type="caution">
    <text evidence="1">The sequence shown here is derived from an EMBL/GenBank/DDBJ whole genome shotgun (WGS) entry which is preliminary data.</text>
</comment>
<sequence>MWLYLWCGVYSCTERGVLGSGSAEFDSNVP</sequence>
<evidence type="ECO:0000313" key="1">
    <source>
        <dbReference type="EMBL" id="KAG7155019.1"/>
    </source>
</evidence>
<protein>
    <submittedName>
        <fullName evidence="1">Uncharacterized protein</fullName>
    </submittedName>
</protein>
<evidence type="ECO:0000313" key="2">
    <source>
        <dbReference type="Proteomes" id="UP000747542"/>
    </source>
</evidence>
<proteinExistence type="predicted"/>
<dbReference type="AlphaFoldDB" id="A0A8J5JKX6"/>
<reference evidence="1" key="1">
    <citation type="journal article" date="2021" name="Sci. Adv.">
        <title>The American lobster genome reveals insights on longevity, neural, and immune adaptations.</title>
        <authorList>
            <person name="Polinski J.M."/>
            <person name="Zimin A.V."/>
            <person name="Clark K.F."/>
            <person name="Kohn A.B."/>
            <person name="Sadowski N."/>
            <person name="Timp W."/>
            <person name="Ptitsyn A."/>
            <person name="Khanna P."/>
            <person name="Romanova D.Y."/>
            <person name="Williams P."/>
            <person name="Greenwood S.J."/>
            <person name="Moroz L.L."/>
            <person name="Walt D.R."/>
            <person name="Bodnar A.G."/>
        </authorList>
    </citation>
    <scope>NUCLEOTIDE SEQUENCE</scope>
    <source>
        <strain evidence="1">GMGI-L3</strain>
    </source>
</reference>